<organism evidence="1 2">
    <name type="scientific">Pontiella sulfatireligans</name>
    <dbReference type="NCBI Taxonomy" id="2750658"/>
    <lineage>
        <taxon>Bacteria</taxon>
        <taxon>Pseudomonadati</taxon>
        <taxon>Kiritimatiellota</taxon>
        <taxon>Kiritimatiellia</taxon>
        <taxon>Kiritimatiellales</taxon>
        <taxon>Pontiellaceae</taxon>
        <taxon>Pontiella</taxon>
    </lineage>
</organism>
<sequence>MILWQNNLVQLETPGRDGSPSRSRARLVFVWIARRSSPASHLPPPTFHNPLEVR</sequence>
<proteinExistence type="predicted"/>
<dbReference type="Proteomes" id="UP000346198">
    <property type="component" value="Unassembled WGS sequence"/>
</dbReference>
<accession>A0A6C2UNX2</accession>
<dbReference type="AlphaFoldDB" id="A0A6C2UNX2"/>
<dbReference type="EMBL" id="CAAHFH010000002">
    <property type="protein sequence ID" value="VGO21990.1"/>
    <property type="molecule type" value="Genomic_DNA"/>
</dbReference>
<name>A0A6C2UNX2_9BACT</name>
<keyword evidence="2" id="KW-1185">Reference proteome</keyword>
<protein>
    <submittedName>
        <fullName evidence="1">Uncharacterized protein</fullName>
    </submittedName>
</protein>
<gene>
    <name evidence="1" type="ORF">SCARR_04070</name>
</gene>
<evidence type="ECO:0000313" key="2">
    <source>
        <dbReference type="Proteomes" id="UP000346198"/>
    </source>
</evidence>
<evidence type="ECO:0000313" key="1">
    <source>
        <dbReference type="EMBL" id="VGO21990.1"/>
    </source>
</evidence>
<reference evidence="1 2" key="1">
    <citation type="submission" date="2019-04" db="EMBL/GenBank/DDBJ databases">
        <authorList>
            <person name="Van Vliet M D."/>
        </authorList>
    </citation>
    <scope>NUCLEOTIDE SEQUENCE [LARGE SCALE GENOMIC DNA]</scope>
    <source>
        <strain evidence="1 2">F21</strain>
    </source>
</reference>